<name>D8K944_NITWC</name>
<evidence type="ECO:0000313" key="3">
    <source>
        <dbReference type="EMBL" id="ADJ29187.1"/>
    </source>
</evidence>
<feature type="domain" description="Glycosyl transferase family 1" evidence="2">
    <location>
        <begin position="192"/>
        <end position="346"/>
    </location>
</feature>
<evidence type="ECO:0000259" key="2">
    <source>
        <dbReference type="Pfam" id="PF00534"/>
    </source>
</evidence>
<dbReference type="eggNOG" id="COG0438">
    <property type="taxonomic scope" value="Bacteria"/>
</dbReference>
<keyword evidence="1 3" id="KW-0808">Transferase</keyword>
<dbReference type="Proteomes" id="UP000000393">
    <property type="component" value="Chromosome"/>
</dbReference>
<dbReference type="PANTHER" id="PTHR45918">
    <property type="entry name" value="ALPHA-1,3/1,6-MANNOSYLTRANSFERASE ALG2"/>
    <property type="match status" value="1"/>
</dbReference>
<dbReference type="PANTHER" id="PTHR45918:SF1">
    <property type="entry name" value="ALPHA-1,3_1,6-MANNOSYLTRANSFERASE ALG2"/>
    <property type="match status" value="1"/>
</dbReference>
<proteinExistence type="predicted"/>
<evidence type="ECO:0000313" key="4">
    <source>
        <dbReference type="Proteomes" id="UP000000393"/>
    </source>
</evidence>
<dbReference type="Pfam" id="PF00534">
    <property type="entry name" value="Glycos_transf_1"/>
    <property type="match status" value="1"/>
</dbReference>
<dbReference type="AlphaFoldDB" id="D8K944"/>
<evidence type="ECO:0000256" key="1">
    <source>
        <dbReference type="ARBA" id="ARBA00022679"/>
    </source>
</evidence>
<dbReference type="Gene3D" id="3.40.50.2000">
    <property type="entry name" value="Glycogen Phosphorylase B"/>
    <property type="match status" value="2"/>
</dbReference>
<keyword evidence="4" id="KW-1185">Reference proteome</keyword>
<dbReference type="STRING" id="105559.Nwat_2363"/>
<dbReference type="RefSeq" id="WP_013221258.1">
    <property type="nucleotide sequence ID" value="NC_014315.1"/>
</dbReference>
<dbReference type="OrthoDB" id="6194329at2"/>
<dbReference type="KEGG" id="nwa:Nwat_2363"/>
<organism evidence="3 4">
    <name type="scientific">Nitrosococcus watsoni (strain C-113)</name>
    <dbReference type="NCBI Taxonomy" id="105559"/>
    <lineage>
        <taxon>Bacteria</taxon>
        <taxon>Pseudomonadati</taxon>
        <taxon>Pseudomonadota</taxon>
        <taxon>Gammaproteobacteria</taxon>
        <taxon>Chromatiales</taxon>
        <taxon>Chromatiaceae</taxon>
        <taxon>Nitrosococcus</taxon>
    </lineage>
</organism>
<dbReference type="CAZy" id="GT4">
    <property type="family name" value="Glycosyltransferase Family 4"/>
</dbReference>
<reference evidence="3 4" key="1">
    <citation type="submission" date="2010-06" db="EMBL/GenBank/DDBJ databases">
        <title>Complete sequence of chromosome of Nitrosococcus watsoni C-113.</title>
        <authorList>
            <consortium name="US DOE Joint Genome Institute"/>
            <person name="Lucas S."/>
            <person name="Copeland A."/>
            <person name="Lapidus A."/>
            <person name="Cheng J.-F."/>
            <person name="Bruce D."/>
            <person name="Goodwin L."/>
            <person name="Pitluck S."/>
            <person name="Malfatti S.A."/>
            <person name="Chain P.S.G."/>
            <person name="Land M."/>
            <person name="Hauser L."/>
            <person name="Kyrpides N."/>
            <person name="Ivanova N."/>
            <person name="Cambell M.A."/>
            <person name="Heidelberg J.F."/>
            <person name="Klotz M.G."/>
            <person name="Woyke T."/>
        </authorList>
    </citation>
    <scope>NUCLEOTIDE SEQUENCE [LARGE SCALE GENOMIC DNA]</scope>
    <source>
        <strain evidence="3 4">C-113</strain>
    </source>
</reference>
<protein>
    <submittedName>
        <fullName evidence="3">Glycosyl transferase group 1</fullName>
    </submittedName>
</protein>
<sequence>MSSPKSILLHDFFEIRGGGERLVLLLCQELGLDIGFGFWQDTSYGREVLEGLRVFDLEVSSRLIGWRTLKHIKAFQHKTSFLSRYDTVIYSGVVAPLAVRNHQNGFNLFYCHTPPRFIYDKKTFFLAQIPPWQRPVLQFLIDYLRPRYEEAVAEMDTIIANSENVKNRIHHYLGKPSTVIYPPCEVERFTWGGQEDYYLSTARLDFLKGVDLIVKAFLQMGDKKLIIASSGPEISRLKRLAGGAENITFTGLVDEDKLRQLIGRCIATLYVPKDEDFGMSPVESMAAGKPVIGAAEGGLLETIVDGETGLLVGPEPSPEDIIAAVRALTPRRALEMRQACEMQARKFDKRIFLEKMGKLL</sequence>
<accession>D8K944</accession>
<dbReference type="HOGENOM" id="CLU_041001_1_0_6"/>
<dbReference type="InterPro" id="IPR001296">
    <property type="entry name" value="Glyco_trans_1"/>
</dbReference>
<dbReference type="GO" id="GO:0004378">
    <property type="term" value="F:GDP-Man:Man(1)GlcNAc(2)-PP-Dol alpha-1,3-mannosyltransferase activity"/>
    <property type="evidence" value="ECO:0007669"/>
    <property type="project" value="InterPro"/>
</dbReference>
<dbReference type="SUPFAM" id="SSF53756">
    <property type="entry name" value="UDP-Glycosyltransferase/glycogen phosphorylase"/>
    <property type="match status" value="1"/>
</dbReference>
<gene>
    <name evidence="3" type="ordered locus">Nwat_2363</name>
</gene>
<dbReference type="GO" id="GO:0012505">
    <property type="term" value="C:endomembrane system"/>
    <property type="evidence" value="ECO:0007669"/>
    <property type="project" value="TreeGrafter"/>
</dbReference>
<dbReference type="EMBL" id="CP002086">
    <property type="protein sequence ID" value="ADJ29187.1"/>
    <property type="molecule type" value="Genomic_DNA"/>
</dbReference>
<dbReference type="InterPro" id="IPR027054">
    <property type="entry name" value="ALG2"/>
</dbReference>